<dbReference type="InterPro" id="IPR037012">
    <property type="entry name" value="NanQ/TabA/YiaL_sf"/>
</dbReference>
<sequence>MITGLLADSARHKALLPAAIVRGLGALEGRDLAGLPAGRYEIEGEKLFFLVQDAVLRPAEECRPEAHRSHADIQLPVSGRERYGAALPVAGMQPVEDLLDSKDVAFYAAPENEFFLDLDPGSFVVFFPGELHRPCVAVQESTSIRKVVVKVHASLLGLQAEQ</sequence>
<dbReference type="SUPFAM" id="SSF51197">
    <property type="entry name" value="Clavaminate synthase-like"/>
    <property type="match status" value="1"/>
</dbReference>
<dbReference type="GO" id="GO:0005829">
    <property type="term" value="C:cytosol"/>
    <property type="evidence" value="ECO:0007669"/>
    <property type="project" value="TreeGrafter"/>
</dbReference>
<evidence type="ECO:0000313" key="2">
    <source>
        <dbReference type="Proteomes" id="UP000242869"/>
    </source>
</evidence>
<dbReference type="EMBL" id="FOVE01000005">
    <property type="protein sequence ID" value="SFN24827.1"/>
    <property type="molecule type" value="Genomic_DNA"/>
</dbReference>
<name>A0A1I4XFZ8_9NEIS</name>
<dbReference type="Pfam" id="PF04074">
    <property type="entry name" value="DUF386"/>
    <property type="match status" value="1"/>
</dbReference>
<dbReference type="PANTHER" id="PTHR34986">
    <property type="entry name" value="EVOLVED BETA-GALACTOSIDASE SUBUNIT BETA"/>
    <property type="match status" value="1"/>
</dbReference>
<dbReference type="NCBIfam" id="TIGR00022">
    <property type="entry name" value="YhcH/YjgK/YiaL family protein"/>
    <property type="match status" value="1"/>
</dbReference>
<reference evidence="2" key="1">
    <citation type="submission" date="2016-10" db="EMBL/GenBank/DDBJ databases">
        <authorList>
            <person name="Varghese N."/>
            <person name="Submissions S."/>
        </authorList>
    </citation>
    <scope>NUCLEOTIDE SEQUENCE [LARGE SCALE GENOMIC DNA]</scope>
    <source>
        <strain evidence="2">DSM 6150</strain>
    </source>
</reference>
<dbReference type="PANTHER" id="PTHR34986:SF1">
    <property type="entry name" value="PROTEIN YIAL"/>
    <property type="match status" value="1"/>
</dbReference>
<proteinExistence type="predicted"/>
<dbReference type="RefSeq" id="WP_091192181.1">
    <property type="nucleotide sequence ID" value="NZ_FOVE01000005.1"/>
</dbReference>
<evidence type="ECO:0000313" key="1">
    <source>
        <dbReference type="EMBL" id="SFN24827.1"/>
    </source>
</evidence>
<dbReference type="AlphaFoldDB" id="A0A1I4XFZ8"/>
<dbReference type="OrthoDB" id="6196468at2"/>
<gene>
    <name evidence="1" type="ORF">SAMN05660284_01013</name>
</gene>
<dbReference type="Proteomes" id="UP000242869">
    <property type="component" value="Unassembled WGS sequence"/>
</dbReference>
<accession>A0A1I4XFZ8</accession>
<protein>
    <submittedName>
        <fullName evidence="1">Biofilm protein TabA</fullName>
    </submittedName>
</protein>
<dbReference type="Gene3D" id="2.60.120.370">
    <property type="entry name" value="YhcH/YjgK/YiaL"/>
    <property type="match status" value="1"/>
</dbReference>
<dbReference type="STRING" id="83765.SAMN05660284_01013"/>
<organism evidence="1 2">
    <name type="scientific">Formivibrio citricus</name>
    <dbReference type="NCBI Taxonomy" id="83765"/>
    <lineage>
        <taxon>Bacteria</taxon>
        <taxon>Pseudomonadati</taxon>
        <taxon>Pseudomonadota</taxon>
        <taxon>Betaproteobacteria</taxon>
        <taxon>Neisseriales</taxon>
        <taxon>Chitinibacteraceae</taxon>
        <taxon>Formivibrio</taxon>
    </lineage>
</organism>
<dbReference type="InterPro" id="IPR004375">
    <property type="entry name" value="NanQ/TabA/YiaL"/>
</dbReference>
<keyword evidence="2" id="KW-1185">Reference proteome</keyword>